<dbReference type="GO" id="GO:0003824">
    <property type="term" value="F:catalytic activity"/>
    <property type="evidence" value="ECO:0007669"/>
    <property type="project" value="InterPro"/>
</dbReference>
<accession>A0A502FTH5</accession>
<dbReference type="AlphaFoldDB" id="A0A502FTH5"/>
<dbReference type="PROSITE" id="PS51340">
    <property type="entry name" value="MOSC"/>
    <property type="match status" value="1"/>
</dbReference>
<sequence>MAISDNGGEKVGVVTSLARFPVKSMAGEPSEMLDLRWPGFHGDRQYTFCRTGDQTRFPWLSARDLSSLVLYRPAYRDPRDPRNSPVDVLLPSGAQIPVEDPALAARISHEAGRDVQLMQVGRGVFDAMPVSLASTASLTAIDAVHGKPLDARRFRLNIVIESSVEEAGWSSGRLIFGDDEQGAQLLVNAGIPRCALITIDPDTAERDPSVMRTVARSFGNKVGVYCATARPGVIRLGDRVRLVR</sequence>
<proteinExistence type="predicted"/>
<reference evidence="2 3" key="1">
    <citation type="journal article" date="2019" name="Environ. Microbiol.">
        <title>Species interactions and distinct microbial communities in high Arctic permafrost affected cryosols are associated with the CH4 and CO2 gas fluxes.</title>
        <authorList>
            <person name="Altshuler I."/>
            <person name="Hamel J."/>
            <person name="Turney S."/>
            <person name="Magnuson E."/>
            <person name="Levesque R."/>
            <person name="Greer C."/>
            <person name="Whyte L.G."/>
        </authorList>
    </citation>
    <scope>NUCLEOTIDE SEQUENCE [LARGE SCALE GENOMIC DNA]</scope>
    <source>
        <strain evidence="2 3">S9.3B</strain>
    </source>
</reference>
<dbReference type="Gene3D" id="2.40.33.20">
    <property type="entry name" value="PK beta-barrel domain-like"/>
    <property type="match status" value="1"/>
</dbReference>
<evidence type="ECO:0000313" key="3">
    <source>
        <dbReference type="Proteomes" id="UP000317078"/>
    </source>
</evidence>
<evidence type="ECO:0000259" key="1">
    <source>
        <dbReference type="PROSITE" id="PS51340"/>
    </source>
</evidence>
<keyword evidence="3" id="KW-1185">Reference proteome</keyword>
<dbReference type="Proteomes" id="UP000317078">
    <property type="component" value="Unassembled WGS sequence"/>
</dbReference>
<dbReference type="GO" id="GO:0030170">
    <property type="term" value="F:pyridoxal phosphate binding"/>
    <property type="evidence" value="ECO:0007669"/>
    <property type="project" value="InterPro"/>
</dbReference>
<dbReference type="InterPro" id="IPR011037">
    <property type="entry name" value="Pyrv_Knase-like_insert_dom_sf"/>
</dbReference>
<dbReference type="EMBL" id="RCZP01000022">
    <property type="protein sequence ID" value="TPG52283.1"/>
    <property type="molecule type" value="Genomic_DNA"/>
</dbReference>
<dbReference type="SUPFAM" id="SSF50800">
    <property type="entry name" value="PK beta-barrel domain-like"/>
    <property type="match status" value="1"/>
</dbReference>
<dbReference type="InterPro" id="IPR005302">
    <property type="entry name" value="MoCF_Sase_C"/>
</dbReference>
<dbReference type="RefSeq" id="WP_140885270.1">
    <property type="nucleotide sequence ID" value="NZ_RCZP01000022.1"/>
</dbReference>
<feature type="domain" description="MOSC" evidence="1">
    <location>
        <begin position="96"/>
        <end position="243"/>
    </location>
</feature>
<name>A0A502FTH5_9PROT</name>
<evidence type="ECO:0000313" key="2">
    <source>
        <dbReference type="EMBL" id="TPG52283.1"/>
    </source>
</evidence>
<gene>
    <name evidence="2" type="ORF">EAH89_18770</name>
</gene>
<dbReference type="Pfam" id="PF03473">
    <property type="entry name" value="MOSC"/>
    <property type="match status" value="1"/>
</dbReference>
<dbReference type="GO" id="GO:0030151">
    <property type="term" value="F:molybdenum ion binding"/>
    <property type="evidence" value="ECO:0007669"/>
    <property type="project" value="InterPro"/>
</dbReference>
<dbReference type="OrthoDB" id="581532at2"/>
<comment type="caution">
    <text evidence="2">The sequence shown here is derived from an EMBL/GenBank/DDBJ whole genome shotgun (WGS) entry which is preliminary data.</text>
</comment>
<protein>
    <submittedName>
        <fullName evidence="2">MOSC domain-containing protein</fullName>
    </submittedName>
</protein>
<organism evidence="2 3">
    <name type="scientific">Muricoccus nepalensis</name>
    <dbReference type="NCBI Taxonomy" id="1854500"/>
    <lineage>
        <taxon>Bacteria</taxon>
        <taxon>Pseudomonadati</taxon>
        <taxon>Pseudomonadota</taxon>
        <taxon>Alphaproteobacteria</taxon>
        <taxon>Acetobacterales</taxon>
        <taxon>Roseomonadaceae</taxon>
        <taxon>Muricoccus</taxon>
    </lineage>
</organism>